<evidence type="ECO:0000256" key="1">
    <source>
        <dbReference type="SAM" id="MobiDB-lite"/>
    </source>
</evidence>
<evidence type="ECO:0000313" key="3">
    <source>
        <dbReference type="WBParaSite" id="PDA_v2.g16998.t1"/>
    </source>
</evidence>
<reference evidence="3" key="1">
    <citation type="submission" date="2022-11" db="UniProtKB">
        <authorList>
            <consortium name="WormBaseParasite"/>
        </authorList>
    </citation>
    <scope>IDENTIFICATION</scope>
</reference>
<feature type="region of interest" description="Disordered" evidence="1">
    <location>
        <begin position="62"/>
        <end position="86"/>
    </location>
</feature>
<organism evidence="2 3">
    <name type="scientific">Panagrolaimus davidi</name>
    <dbReference type="NCBI Taxonomy" id="227884"/>
    <lineage>
        <taxon>Eukaryota</taxon>
        <taxon>Metazoa</taxon>
        <taxon>Ecdysozoa</taxon>
        <taxon>Nematoda</taxon>
        <taxon>Chromadorea</taxon>
        <taxon>Rhabditida</taxon>
        <taxon>Tylenchina</taxon>
        <taxon>Panagrolaimomorpha</taxon>
        <taxon>Panagrolaimoidea</taxon>
        <taxon>Panagrolaimidae</taxon>
        <taxon>Panagrolaimus</taxon>
    </lineage>
</organism>
<feature type="compositionally biased region" description="Basic and acidic residues" evidence="1">
    <location>
        <begin position="65"/>
        <end position="83"/>
    </location>
</feature>
<evidence type="ECO:0000313" key="2">
    <source>
        <dbReference type="Proteomes" id="UP000887578"/>
    </source>
</evidence>
<sequence>MTSETDLQNGNDDTPVPCPLYSAPIIYSEPILQDAQIIRSGYTNYVLTGALSETALPLIYQHQQQLEHEQQQQEQHQHQHETDDTQSMQSFYVPSGKKFSILNHNVQF</sequence>
<proteinExistence type="predicted"/>
<name>A0A914PFG8_9BILA</name>
<accession>A0A914PFG8</accession>
<dbReference type="AlphaFoldDB" id="A0A914PFG8"/>
<keyword evidence="2" id="KW-1185">Reference proteome</keyword>
<dbReference type="WBParaSite" id="PDA_v2.g16998.t1">
    <property type="protein sequence ID" value="PDA_v2.g16998.t1"/>
    <property type="gene ID" value="PDA_v2.g16998"/>
</dbReference>
<dbReference type="Proteomes" id="UP000887578">
    <property type="component" value="Unplaced"/>
</dbReference>
<protein>
    <submittedName>
        <fullName evidence="3">Uncharacterized protein</fullName>
    </submittedName>
</protein>